<dbReference type="Pfam" id="PF07291">
    <property type="entry name" value="MauE"/>
    <property type="match status" value="1"/>
</dbReference>
<evidence type="ECO:0000256" key="3">
    <source>
        <dbReference type="ARBA" id="ARBA00022989"/>
    </source>
</evidence>
<evidence type="ECO:0000313" key="7">
    <source>
        <dbReference type="EMBL" id="RKO70603.1"/>
    </source>
</evidence>
<evidence type="ECO:0000256" key="4">
    <source>
        <dbReference type="ARBA" id="ARBA00023136"/>
    </source>
</evidence>
<keyword evidence="4 5" id="KW-0472">Membrane</keyword>
<dbReference type="OrthoDB" id="673785at2"/>
<comment type="subcellular location">
    <subcellularLocation>
        <location evidence="1">Membrane</location>
        <topology evidence="1">Multi-pass membrane protein</topology>
    </subcellularLocation>
</comment>
<dbReference type="EMBL" id="RBWS01000011">
    <property type="protein sequence ID" value="RKO70603.1"/>
    <property type="molecule type" value="Genomic_DNA"/>
</dbReference>
<keyword evidence="3 5" id="KW-1133">Transmembrane helix</keyword>
<reference evidence="7 8" key="1">
    <citation type="submission" date="2018-10" db="EMBL/GenBank/DDBJ databases">
        <title>Sphingobacterium sp. M05W1-28.</title>
        <authorList>
            <person name="Cai H."/>
        </authorList>
    </citation>
    <scope>NUCLEOTIDE SEQUENCE [LARGE SCALE GENOMIC DNA]</scope>
    <source>
        <strain evidence="7 8">M05W1-28</strain>
    </source>
</reference>
<comment type="caution">
    <text evidence="7">The sequence shown here is derived from an EMBL/GenBank/DDBJ whole genome shotgun (WGS) entry which is preliminary data.</text>
</comment>
<proteinExistence type="predicted"/>
<evidence type="ECO:0000256" key="5">
    <source>
        <dbReference type="SAM" id="Phobius"/>
    </source>
</evidence>
<accession>A0A420VW60</accession>
<gene>
    <name evidence="7" type="ORF">D7322_15100</name>
</gene>
<feature type="transmembrane region" description="Helical" evidence="5">
    <location>
        <begin position="162"/>
        <end position="180"/>
    </location>
</feature>
<dbReference type="Proteomes" id="UP000282423">
    <property type="component" value="Unassembled WGS sequence"/>
</dbReference>
<feature type="domain" description="Methylamine utilisation protein MauE" evidence="6">
    <location>
        <begin position="58"/>
        <end position="180"/>
    </location>
</feature>
<evidence type="ECO:0000256" key="1">
    <source>
        <dbReference type="ARBA" id="ARBA00004141"/>
    </source>
</evidence>
<name>A0A420VW60_9SPHI</name>
<dbReference type="GO" id="GO:0030416">
    <property type="term" value="P:methylamine metabolic process"/>
    <property type="evidence" value="ECO:0007669"/>
    <property type="project" value="InterPro"/>
</dbReference>
<organism evidence="7 8">
    <name type="scientific">Sphingobacterium puteale</name>
    <dbReference type="NCBI Taxonomy" id="2420510"/>
    <lineage>
        <taxon>Bacteria</taxon>
        <taxon>Pseudomonadati</taxon>
        <taxon>Bacteroidota</taxon>
        <taxon>Sphingobacteriia</taxon>
        <taxon>Sphingobacteriales</taxon>
        <taxon>Sphingobacteriaceae</taxon>
        <taxon>Sphingobacterium</taxon>
    </lineage>
</organism>
<dbReference type="GO" id="GO:0016020">
    <property type="term" value="C:membrane"/>
    <property type="evidence" value="ECO:0007669"/>
    <property type="project" value="UniProtKB-SubCell"/>
</dbReference>
<evidence type="ECO:0000256" key="2">
    <source>
        <dbReference type="ARBA" id="ARBA00022692"/>
    </source>
</evidence>
<dbReference type="AlphaFoldDB" id="A0A420VW60"/>
<sequence>MGRWLRRTPKRYNSNTYKLMEKRINISAYQQDHPTSSTKRGSLIRRTARWIYFRLPDMIIYGYVFMYMYTGWAKFMNMATFIKGNSKIPHLGQYAKAIGYGIPSLEVALAVLLIIPVYWVKRSALWASIVLMGVFTIYLSLMAMFAEKKLCHCGGVIESMGWKTHIAFNIIWLIAGLYALKRTKL</sequence>
<keyword evidence="2 5" id="KW-0812">Transmembrane</keyword>
<evidence type="ECO:0000313" key="8">
    <source>
        <dbReference type="Proteomes" id="UP000282423"/>
    </source>
</evidence>
<dbReference type="InterPro" id="IPR009908">
    <property type="entry name" value="Methylamine_util_MauE"/>
</dbReference>
<keyword evidence="8" id="KW-1185">Reference proteome</keyword>
<evidence type="ECO:0000259" key="6">
    <source>
        <dbReference type="Pfam" id="PF07291"/>
    </source>
</evidence>
<feature type="transmembrane region" description="Helical" evidence="5">
    <location>
        <begin position="97"/>
        <end position="118"/>
    </location>
</feature>
<feature type="transmembrane region" description="Helical" evidence="5">
    <location>
        <begin position="50"/>
        <end position="69"/>
    </location>
</feature>
<protein>
    <recommendedName>
        <fullName evidence="6">Methylamine utilisation protein MauE domain-containing protein</fullName>
    </recommendedName>
</protein>
<feature type="transmembrane region" description="Helical" evidence="5">
    <location>
        <begin position="125"/>
        <end position="146"/>
    </location>
</feature>